<comment type="caution">
    <text evidence="2">The sequence shown here is derived from an EMBL/GenBank/DDBJ whole genome shotgun (WGS) entry which is preliminary data.</text>
</comment>
<dbReference type="PANTHER" id="PTHR24094">
    <property type="entry name" value="SECRETED PROTEIN"/>
    <property type="match status" value="1"/>
</dbReference>
<keyword evidence="3" id="KW-1185">Reference proteome</keyword>
<feature type="domain" description="GmrSD restriction endonucleases C-terminal" evidence="1">
    <location>
        <begin position="21"/>
        <end position="124"/>
    </location>
</feature>
<dbReference type="Pfam" id="PF07510">
    <property type="entry name" value="GmrSD_C"/>
    <property type="match status" value="1"/>
</dbReference>
<name>A0A7W0CUM1_9ACTN</name>
<evidence type="ECO:0000259" key="1">
    <source>
        <dbReference type="Pfam" id="PF07510"/>
    </source>
</evidence>
<dbReference type="RefSeq" id="WP_246380282.1">
    <property type="nucleotide sequence ID" value="NZ_BAABAM010000014.1"/>
</dbReference>
<gene>
    <name evidence="2" type="ORF">HNR30_009079</name>
</gene>
<evidence type="ECO:0000313" key="2">
    <source>
        <dbReference type="EMBL" id="MBA2897677.1"/>
    </source>
</evidence>
<proteinExistence type="predicted"/>
<dbReference type="Proteomes" id="UP000530928">
    <property type="component" value="Unassembled WGS sequence"/>
</dbReference>
<organism evidence="2 3">
    <name type="scientific">Nonomuraea soli</name>
    <dbReference type="NCBI Taxonomy" id="1032476"/>
    <lineage>
        <taxon>Bacteria</taxon>
        <taxon>Bacillati</taxon>
        <taxon>Actinomycetota</taxon>
        <taxon>Actinomycetes</taxon>
        <taxon>Streptosporangiales</taxon>
        <taxon>Streptosporangiaceae</taxon>
        <taxon>Nonomuraea</taxon>
    </lineage>
</organism>
<dbReference type="EMBL" id="JACDUR010000012">
    <property type="protein sequence ID" value="MBA2897677.1"/>
    <property type="molecule type" value="Genomic_DNA"/>
</dbReference>
<evidence type="ECO:0000313" key="3">
    <source>
        <dbReference type="Proteomes" id="UP000530928"/>
    </source>
</evidence>
<dbReference type="AlphaFoldDB" id="A0A7W0CUM1"/>
<sequence>MVLKRDGENVATNASCAAVSDTLRSPYDGGEWTRASDVDIDHMVALAEAWRSGAHAWLPSKRRQFANSLTDSQLWAVTDSVNQTKGDKESSVWKPPLVSFWCIYARSWISVKYDWRLTQQASEKSAQQAMLDTCT</sequence>
<dbReference type="PANTHER" id="PTHR24094:SF15">
    <property type="entry name" value="AMP-DEPENDENT SYNTHETASE_LIGASE DOMAIN-CONTAINING PROTEIN-RELATED"/>
    <property type="match status" value="1"/>
</dbReference>
<accession>A0A7W0CUM1</accession>
<dbReference type="InterPro" id="IPR011089">
    <property type="entry name" value="GmrSD_C"/>
</dbReference>
<protein>
    <recommendedName>
        <fullName evidence="1">GmrSD restriction endonucleases C-terminal domain-containing protein</fullName>
    </recommendedName>
</protein>
<reference evidence="2 3" key="1">
    <citation type="submission" date="2020-07" db="EMBL/GenBank/DDBJ databases">
        <title>Genomic Encyclopedia of Type Strains, Phase IV (KMG-IV): sequencing the most valuable type-strain genomes for metagenomic binning, comparative biology and taxonomic classification.</title>
        <authorList>
            <person name="Goeker M."/>
        </authorList>
    </citation>
    <scope>NUCLEOTIDE SEQUENCE [LARGE SCALE GENOMIC DNA]</scope>
    <source>
        <strain evidence="2 3">DSM 45533</strain>
    </source>
</reference>